<name>A0A4V2Z2P3_9BACT</name>
<dbReference type="OrthoDB" id="9792992at2"/>
<feature type="transmembrane region" description="Helical" evidence="1">
    <location>
        <begin position="106"/>
        <end position="127"/>
    </location>
</feature>
<feature type="transmembrane region" description="Helical" evidence="1">
    <location>
        <begin position="148"/>
        <end position="168"/>
    </location>
</feature>
<keyword evidence="1" id="KW-0812">Transmembrane</keyword>
<proteinExistence type="predicted"/>
<feature type="transmembrane region" description="Helical" evidence="1">
    <location>
        <begin position="233"/>
        <end position="257"/>
    </location>
</feature>
<feature type="transmembrane region" description="Helical" evidence="1">
    <location>
        <begin position="44"/>
        <end position="62"/>
    </location>
</feature>
<dbReference type="Gene3D" id="3.30.565.10">
    <property type="entry name" value="Histidine kinase-like ATPase, C-terminal domain"/>
    <property type="match status" value="1"/>
</dbReference>
<feature type="domain" description="Signal transduction histidine kinase internal region" evidence="2">
    <location>
        <begin position="313"/>
        <end position="392"/>
    </location>
</feature>
<evidence type="ECO:0000256" key="1">
    <source>
        <dbReference type="SAM" id="Phobius"/>
    </source>
</evidence>
<comment type="caution">
    <text evidence="3">The sequence shown here is derived from an EMBL/GenBank/DDBJ whole genome shotgun (WGS) entry which is preliminary data.</text>
</comment>
<sequence length="506" mass="58195">MSMSKWIQKDRFYPGRLDFWLYLGLLFWIAIIEALNAAGSWETYFSAASALCISQFPVLAFAWKKESWKKSLAPRKYRSYHIACYGIYLPLLALGSSLILDQKTNTWEIVLQGAICSLGLEVILIANTYWNKQVVNAKWVQRMSLEKAILISLIFLAITLSSMAVSSLNNPLYDTKDQLLIGFEFNLSKIFSRFDTFLIYALQLLLMYLCGYFFFLINSRILVSKVLKEKGTVFYVLSALAVVGAFYPVMGQLLSLLPFSKQLGGTFSQNPFVWENAFGAIIILLVSLPVLLAVQWSKQNTRIVLLEKEKSQAELNLLKQQLNPHFFFNTLNNLYALSLQKSSETPEVILQLADLMRYVIYKASEPSVRIMEEVKYLRDYLQLQSIRLKEKFDLRFDVDLPDENFKIAPLLLVVLIENAFKHGIEPASGDAFLHITLKTDQRKLYFTCQNSFELVSENPLGIGLNNLRKRIHLLYPGNHNLKIEKDNTKFKVELELENYEYAVPDH</sequence>
<reference evidence="3 4" key="1">
    <citation type="submission" date="2019-03" db="EMBL/GenBank/DDBJ databases">
        <title>Dyadobacter AR-3-6 sp. nov., isolated from arctic soil.</title>
        <authorList>
            <person name="Chaudhary D.K."/>
        </authorList>
    </citation>
    <scope>NUCLEOTIDE SEQUENCE [LARGE SCALE GENOMIC DNA]</scope>
    <source>
        <strain evidence="3 4">AR-3-6</strain>
    </source>
</reference>
<dbReference type="InterPro" id="IPR050640">
    <property type="entry name" value="Bact_2-comp_sensor_kinase"/>
</dbReference>
<protein>
    <recommendedName>
        <fullName evidence="2">Signal transduction histidine kinase internal region domain-containing protein</fullName>
    </recommendedName>
</protein>
<feature type="transmembrane region" description="Helical" evidence="1">
    <location>
        <begin position="197"/>
        <end position="221"/>
    </location>
</feature>
<feature type="transmembrane region" description="Helical" evidence="1">
    <location>
        <begin position="82"/>
        <end position="100"/>
    </location>
</feature>
<evidence type="ECO:0000313" key="4">
    <source>
        <dbReference type="Proteomes" id="UP000294850"/>
    </source>
</evidence>
<dbReference type="GO" id="GO:0000155">
    <property type="term" value="F:phosphorelay sensor kinase activity"/>
    <property type="evidence" value="ECO:0007669"/>
    <property type="project" value="InterPro"/>
</dbReference>
<evidence type="ECO:0000259" key="2">
    <source>
        <dbReference type="Pfam" id="PF06580"/>
    </source>
</evidence>
<keyword evidence="4" id="KW-1185">Reference proteome</keyword>
<keyword evidence="1" id="KW-1133">Transmembrane helix</keyword>
<gene>
    <name evidence="3" type="ORF">E0F88_30280</name>
</gene>
<dbReference type="PANTHER" id="PTHR34220:SF7">
    <property type="entry name" value="SENSOR HISTIDINE KINASE YPDA"/>
    <property type="match status" value="1"/>
</dbReference>
<accession>A0A4V2Z2P3</accession>
<dbReference type="PANTHER" id="PTHR34220">
    <property type="entry name" value="SENSOR HISTIDINE KINASE YPDA"/>
    <property type="match status" value="1"/>
</dbReference>
<dbReference type="EMBL" id="SMFL01000019">
    <property type="protein sequence ID" value="TDE09578.1"/>
    <property type="molecule type" value="Genomic_DNA"/>
</dbReference>
<feature type="transmembrane region" description="Helical" evidence="1">
    <location>
        <begin position="277"/>
        <end position="294"/>
    </location>
</feature>
<evidence type="ECO:0000313" key="3">
    <source>
        <dbReference type="EMBL" id="TDE09578.1"/>
    </source>
</evidence>
<dbReference type="GO" id="GO:0016020">
    <property type="term" value="C:membrane"/>
    <property type="evidence" value="ECO:0007669"/>
    <property type="project" value="InterPro"/>
</dbReference>
<dbReference type="Pfam" id="PF06580">
    <property type="entry name" value="His_kinase"/>
    <property type="match status" value="1"/>
</dbReference>
<feature type="transmembrane region" description="Helical" evidence="1">
    <location>
        <begin position="20"/>
        <end position="38"/>
    </location>
</feature>
<dbReference type="InterPro" id="IPR010559">
    <property type="entry name" value="Sig_transdc_His_kin_internal"/>
</dbReference>
<dbReference type="Proteomes" id="UP000294850">
    <property type="component" value="Unassembled WGS sequence"/>
</dbReference>
<keyword evidence="1" id="KW-0472">Membrane</keyword>
<organism evidence="3 4">
    <name type="scientific">Dyadobacter psychrotolerans</name>
    <dbReference type="NCBI Taxonomy" id="2541721"/>
    <lineage>
        <taxon>Bacteria</taxon>
        <taxon>Pseudomonadati</taxon>
        <taxon>Bacteroidota</taxon>
        <taxon>Cytophagia</taxon>
        <taxon>Cytophagales</taxon>
        <taxon>Spirosomataceae</taxon>
        <taxon>Dyadobacter</taxon>
    </lineage>
</organism>
<dbReference type="AlphaFoldDB" id="A0A4V2Z2P3"/>
<dbReference type="InterPro" id="IPR036890">
    <property type="entry name" value="HATPase_C_sf"/>
</dbReference>